<keyword evidence="6 8" id="KW-0472">Membrane</keyword>
<organism evidence="11 12">
    <name type="scientific">Kwoniella dendrophila CBS 6074</name>
    <dbReference type="NCBI Taxonomy" id="1295534"/>
    <lineage>
        <taxon>Eukaryota</taxon>
        <taxon>Fungi</taxon>
        <taxon>Dikarya</taxon>
        <taxon>Basidiomycota</taxon>
        <taxon>Agaricomycotina</taxon>
        <taxon>Tremellomycetes</taxon>
        <taxon>Tremellales</taxon>
        <taxon>Cryptococcaceae</taxon>
        <taxon>Kwoniella</taxon>
    </lineage>
</organism>
<dbReference type="NCBIfam" id="TIGR00836">
    <property type="entry name" value="amt"/>
    <property type="match status" value="1"/>
</dbReference>
<dbReference type="PANTHER" id="PTHR43029:SF1">
    <property type="entry name" value="AMMONIUM TRANSPORTER AMTB-LIKE DOMAIN-CONTAINING PROTEIN"/>
    <property type="match status" value="1"/>
</dbReference>
<proteinExistence type="inferred from homology"/>
<dbReference type="FunFam" id="1.10.3430.10:FF:000003">
    <property type="entry name" value="Ammonium transporter"/>
    <property type="match status" value="1"/>
</dbReference>
<feature type="transmembrane region" description="Helical" evidence="8">
    <location>
        <begin position="160"/>
        <end position="182"/>
    </location>
</feature>
<feature type="transmembrane region" description="Helical" evidence="8">
    <location>
        <begin position="42"/>
        <end position="63"/>
    </location>
</feature>
<reference evidence="11 12" key="1">
    <citation type="submission" date="2024-01" db="EMBL/GenBank/DDBJ databases">
        <title>Comparative genomics of Cryptococcus and Kwoniella reveals pathogenesis evolution and contrasting modes of karyotype evolution via chromosome fusion or intercentromeric recombination.</title>
        <authorList>
            <person name="Coelho M.A."/>
            <person name="David-Palma M."/>
            <person name="Shea T."/>
            <person name="Bowers K."/>
            <person name="McGinley-Smith S."/>
            <person name="Mohammad A.W."/>
            <person name="Gnirke A."/>
            <person name="Yurkov A.M."/>
            <person name="Nowrousian M."/>
            <person name="Sun S."/>
            <person name="Cuomo C.A."/>
            <person name="Heitman J."/>
        </authorList>
    </citation>
    <scope>NUCLEOTIDE SEQUENCE [LARGE SCALE GENOMIC DNA]</scope>
    <source>
        <strain evidence="11 12">CBS 6074</strain>
    </source>
</reference>
<dbReference type="RefSeq" id="XP_066076116.1">
    <property type="nucleotide sequence ID" value="XM_066220019.1"/>
</dbReference>
<evidence type="ECO:0000256" key="7">
    <source>
        <dbReference type="ARBA" id="ARBA00023177"/>
    </source>
</evidence>
<feature type="region of interest" description="Disordered" evidence="9">
    <location>
        <begin position="578"/>
        <end position="633"/>
    </location>
</feature>
<dbReference type="Proteomes" id="UP001355207">
    <property type="component" value="Chromosome 5"/>
</dbReference>
<dbReference type="PROSITE" id="PS01219">
    <property type="entry name" value="AMMONIUM_TRANSP"/>
    <property type="match status" value="1"/>
</dbReference>
<protein>
    <recommendedName>
        <fullName evidence="8">Ammonium transporter</fullName>
    </recommendedName>
</protein>
<feature type="transmembrane region" description="Helical" evidence="8">
    <location>
        <begin position="75"/>
        <end position="98"/>
    </location>
</feature>
<keyword evidence="5 8" id="KW-1133">Transmembrane helix</keyword>
<dbReference type="GeneID" id="91094945"/>
<dbReference type="Pfam" id="PF00909">
    <property type="entry name" value="Ammonium_transp"/>
    <property type="match status" value="1"/>
</dbReference>
<dbReference type="GO" id="GO:0008519">
    <property type="term" value="F:ammonium channel activity"/>
    <property type="evidence" value="ECO:0007669"/>
    <property type="project" value="InterPro"/>
</dbReference>
<dbReference type="EMBL" id="CP144102">
    <property type="protein sequence ID" value="WWC89353.1"/>
    <property type="molecule type" value="Genomic_DNA"/>
</dbReference>
<dbReference type="Gene3D" id="1.10.3430.10">
    <property type="entry name" value="Ammonium transporter AmtB like domains"/>
    <property type="match status" value="1"/>
</dbReference>
<feature type="transmembrane region" description="Helical" evidence="8">
    <location>
        <begin position="297"/>
        <end position="315"/>
    </location>
</feature>
<evidence type="ECO:0000259" key="10">
    <source>
        <dbReference type="Pfam" id="PF00909"/>
    </source>
</evidence>
<feature type="compositionally biased region" description="Basic and acidic residues" evidence="9">
    <location>
        <begin position="609"/>
        <end position="618"/>
    </location>
</feature>
<accession>A0AAX4JXT8</accession>
<evidence type="ECO:0000256" key="6">
    <source>
        <dbReference type="ARBA" id="ARBA00023136"/>
    </source>
</evidence>
<evidence type="ECO:0000313" key="12">
    <source>
        <dbReference type="Proteomes" id="UP001355207"/>
    </source>
</evidence>
<evidence type="ECO:0000256" key="4">
    <source>
        <dbReference type="ARBA" id="ARBA00022692"/>
    </source>
</evidence>
<feature type="transmembrane region" description="Helical" evidence="8">
    <location>
        <begin position="133"/>
        <end position="153"/>
    </location>
</feature>
<evidence type="ECO:0000256" key="3">
    <source>
        <dbReference type="ARBA" id="ARBA00022448"/>
    </source>
</evidence>
<feature type="domain" description="Ammonium transporter AmtB-like" evidence="10">
    <location>
        <begin position="43"/>
        <end position="447"/>
    </location>
</feature>
<keyword evidence="7 8" id="KW-0924">Ammonia transport</keyword>
<gene>
    <name evidence="11" type="ORF">L201_004275</name>
</gene>
<feature type="compositionally biased region" description="Basic residues" evidence="9">
    <location>
        <begin position="536"/>
        <end position="545"/>
    </location>
</feature>
<feature type="transmembrane region" description="Helical" evidence="8">
    <location>
        <begin position="235"/>
        <end position="253"/>
    </location>
</feature>
<keyword evidence="3 8" id="KW-0813">Transport</keyword>
<feature type="transmembrane region" description="Helical" evidence="8">
    <location>
        <begin position="399"/>
        <end position="423"/>
    </location>
</feature>
<evidence type="ECO:0000256" key="1">
    <source>
        <dbReference type="ARBA" id="ARBA00004141"/>
    </source>
</evidence>
<comment type="similarity">
    <text evidence="2 8">Belongs to the ammonia transporter channel (TC 1.A.11.2) family.</text>
</comment>
<comment type="subcellular location">
    <subcellularLocation>
        <location evidence="8">Cell membrane</location>
        <topology evidence="8">Multi-pass membrane protein</topology>
    </subcellularLocation>
    <subcellularLocation>
        <location evidence="1">Membrane</location>
        <topology evidence="1">Multi-pass membrane protein</topology>
    </subcellularLocation>
</comment>
<dbReference type="InterPro" id="IPR029020">
    <property type="entry name" value="Ammonium/urea_transptr"/>
</dbReference>
<dbReference type="SUPFAM" id="SSF111352">
    <property type="entry name" value="Ammonium transporter"/>
    <property type="match status" value="1"/>
</dbReference>
<dbReference type="InterPro" id="IPR001905">
    <property type="entry name" value="Ammonium_transpt"/>
</dbReference>
<keyword evidence="12" id="KW-1185">Reference proteome</keyword>
<feature type="transmembrane region" description="Helical" evidence="8">
    <location>
        <begin position="265"/>
        <end position="285"/>
    </location>
</feature>
<evidence type="ECO:0000256" key="8">
    <source>
        <dbReference type="RuleBase" id="RU362002"/>
    </source>
</evidence>
<sequence>MVNLTYGALMQSSDGTITFEPLGTDILATLQGQTSAFDPGDIAWVLTSAALIVFMLPGLGYLYSGLARRKNALSMLFLSLVSLGIVSFQWFFIGYSLVFSETGGTFFGDGKNVGFRNVLERPVPETNGKLPEIVFATYQLMFACLVPAVLLGAAAERSRILPAMIFIFCWTTLCYDMLAHWIWSSNGWAYKWGILDYAGGVPVEIASGTAGLAYSYFIGKRRGYGTERVAFKPSNVGHVVLGTVFLWVGWLGFNGGSCFAASLKAAMAVFVTNLAGAVGGIVWLIMDFRLERKWSMVGFCTGAIAGLVAITPAAGFVGAPAGALIGLVSAAVSNLSTRLKVTMRVDDPMDIFAVHALAGVVGVLMTGLFAQSSVAANDGFSEIGGGWLDHNWIQFAKQIVWALVGLGWTFVVTYAIMFVINLIPGCHFRSTEEAEIVGMDEVELGEFVADYAFHHRDLEGLFDSNELSRFNSVTQFHLTSMAPRSYTRPSQIGSSSTSKGGNGNLPPTMPRGGAAVMDAYSHENQHESEHGEKPRSISRGRARSRNRSDNNNALSSNMNIIGGGGGGLGAIGGGAGGLRNRSVSQNQRERASTPSGMDKVEEVNSSDEFELRNLDKLKNGGTSSESSGISQKL</sequence>
<evidence type="ECO:0000313" key="11">
    <source>
        <dbReference type="EMBL" id="WWC89353.1"/>
    </source>
</evidence>
<dbReference type="GO" id="GO:0005886">
    <property type="term" value="C:plasma membrane"/>
    <property type="evidence" value="ECO:0007669"/>
    <property type="project" value="UniProtKB-SubCell"/>
</dbReference>
<feature type="transmembrane region" description="Helical" evidence="8">
    <location>
        <begin position="351"/>
        <end position="370"/>
    </location>
</feature>
<dbReference type="PANTHER" id="PTHR43029">
    <property type="entry name" value="AMMONIUM TRANSPORTER MEP2"/>
    <property type="match status" value="1"/>
</dbReference>
<keyword evidence="4 8" id="KW-0812">Transmembrane</keyword>
<feature type="region of interest" description="Disordered" evidence="9">
    <location>
        <begin position="484"/>
        <end position="560"/>
    </location>
</feature>
<feature type="compositionally biased region" description="Basic and acidic residues" evidence="9">
    <location>
        <begin position="520"/>
        <end position="535"/>
    </location>
</feature>
<dbReference type="InterPro" id="IPR024041">
    <property type="entry name" value="NH4_transpt_AmtB-like_dom"/>
</dbReference>
<evidence type="ECO:0000256" key="9">
    <source>
        <dbReference type="SAM" id="MobiDB-lite"/>
    </source>
</evidence>
<feature type="transmembrane region" description="Helical" evidence="8">
    <location>
        <begin position="194"/>
        <end position="214"/>
    </location>
</feature>
<feature type="compositionally biased region" description="Polar residues" evidence="9">
    <location>
        <begin position="620"/>
        <end position="633"/>
    </location>
</feature>
<evidence type="ECO:0000256" key="5">
    <source>
        <dbReference type="ARBA" id="ARBA00022989"/>
    </source>
</evidence>
<dbReference type="AlphaFoldDB" id="A0AAX4JXT8"/>
<name>A0AAX4JXT8_9TREE</name>
<evidence type="ECO:0000256" key="2">
    <source>
        <dbReference type="ARBA" id="ARBA00005887"/>
    </source>
</evidence>
<dbReference type="InterPro" id="IPR018047">
    <property type="entry name" value="Ammonium_transpt_CS"/>
</dbReference>